<evidence type="ECO:0000259" key="1">
    <source>
        <dbReference type="Pfam" id="PF07727"/>
    </source>
</evidence>
<proteinExistence type="predicted"/>
<dbReference type="STRING" id="3821.A0A151S1N5"/>
<organism evidence="2 3">
    <name type="scientific">Cajanus cajan</name>
    <name type="common">Pigeon pea</name>
    <name type="synonym">Cajanus indicus</name>
    <dbReference type="NCBI Taxonomy" id="3821"/>
    <lineage>
        <taxon>Eukaryota</taxon>
        <taxon>Viridiplantae</taxon>
        <taxon>Streptophyta</taxon>
        <taxon>Embryophyta</taxon>
        <taxon>Tracheophyta</taxon>
        <taxon>Spermatophyta</taxon>
        <taxon>Magnoliopsida</taxon>
        <taxon>eudicotyledons</taxon>
        <taxon>Gunneridae</taxon>
        <taxon>Pentapetalae</taxon>
        <taxon>rosids</taxon>
        <taxon>fabids</taxon>
        <taxon>Fabales</taxon>
        <taxon>Fabaceae</taxon>
        <taxon>Papilionoideae</taxon>
        <taxon>50 kb inversion clade</taxon>
        <taxon>NPAAA clade</taxon>
        <taxon>indigoferoid/millettioid clade</taxon>
        <taxon>Phaseoleae</taxon>
        <taxon>Cajanus</taxon>
    </lineage>
</organism>
<evidence type="ECO:0000313" key="2">
    <source>
        <dbReference type="EMBL" id="KYP48657.1"/>
    </source>
</evidence>
<accession>A0A151S1N5</accession>
<feature type="domain" description="Reverse transcriptase Ty1/copia-type" evidence="1">
    <location>
        <begin position="11"/>
        <end position="87"/>
    </location>
</feature>
<keyword evidence="3" id="KW-1185">Reference proteome</keyword>
<dbReference type="Proteomes" id="UP000075243">
    <property type="component" value="Unassembled WGS sequence"/>
</dbReference>
<evidence type="ECO:0000313" key="3">
    <source>
        <dbReference type="Proteomes" id="UP000075243"/>
    </source>
</evidence>
<sequence>MEKESHQFERNDVWTIVPKPEHQSVIETKWVFINKLDEQGKVVRNKARLVAQGYNQQKGINFTETFPLIASLEAIRIILSFATHKNIKFFKWT</sequence>
<dbReference type="InterPro" id="IPR013103">
    <property type="entry name" value="RVT_2"/>
</dbReference>
<protein>
    <recommendedName>
        <fullName evidence="1">Reverse transcriptase Ty1/copia-type domain-containing protein</fullName>
    </recommendedName>
</protein>
<dbReference type="Gramene" id="C.cajan_28919.t">
    <property type="protein sequence ID" value="C.cajan_28919.t.cds1"/>
    <property type="gene ID" value="C.cajan_28919"/>
</dbReference>
<name>A0A151S1N5_CAJCA</name>
<gene>
    <name evidence="2" type="ORF">KK1_029637</name>
</gene>
<dbReference type="Pfam" id="PF07727">
    <property type="entry name" value="RVT_2"/>
    <property type="match status" value="1"/>
</dbReference>
<dbReference type="AlphaFoldDB" id="A0A151S1N5"/>
<dbReference type="EMBL" id="KQ483494">
    <property type="protein sequence ID" value="KYP48657.1"/>
    <property type="molecule type" value="Genomic_DNA"/>
</dbReference>
<reference evidence="2" key="1">
    <citation type="journal article" date="2012" name="Nat. Biotechnol.">
        <title>Draft genome sequence of pigeonpea (Cajanus cajan), an orphan legume crop of resource-poor farmers.</title>
        <authorList>
            <person name="Varshney R.K."/>
            <person name="Chen W."/>
            <person name="Li Y."/>
            <person name="Bharti A.K."/>
            <person name="Saxena R.K."/>
            <person name="Schlueter J.A."/>
            <person name="Donoghue M.T."/>
            <person name="Azam S."/>
            <person name="Fan G."/>
            <person name="Whaley A.M."/>
            <person name="Farmer A.D."/>
            <person name="Sheridan J."/>
            <person name="Iwata A."/>
            <person name="Tuteja R."/>
            <person name="Penmetsa R.V."/>
            <person name="Wu W."/>
            <person name="Upadhyaya H.D."/>
            <person name="Yang S.P."/>
            <person name="Shah T."/>
            <person name="Saxena K.B."/>
            <person name="Michael T."/>
            <person name="McCombie W.R."/>
            <person name="Yang B."/>
            <person name="Zhang G."/>
            <person name="Yang H."/>
            <person name="Wang J."/>
            <person name="Spillane C."/>
            <person name="Cook D.R."/>
            <person name="May G.D."/>
            <person name="Xu X."/>
            <person name="Jackson S.A."/>
        </authorList>
    </citation>
    <scope>NUCLEOTIDE SEQUENCE [LARGE SCALE GENOMIC DNA]</scope>
</reference>